<dbReference type="AlphaFoldDB" id="A0A0F9KMW7"/>
<reference evidence="1" key="1">
    <citation type="journal article" date="2015" name="Nature">
        <title>Complex archaea that bridge the gap between prokaryotes and eukaryotes.</title>
        <authorList>
            <person name="Spang A."/>
            <person name="Saw J.H."/>
            <person name="Jorgensen S.L."/>
            <person name="Zaremba-Niedzwiedzka K."/>
            <person name="Martijn J."/>
            <person name="Lind A.E."/>
            <person name="van Eijk R."/>
            <person name="Schleper C."/>
            <person name="Guy L."/>
            <person name="Ettema T.J."/>
        </authorList>
    </citation>
    <scope>NUCLEOTIDE SEQUENCE</scope>
</reference>
<organism evidence="1">
    <name type="scientific">marine sediment metagenome</name>
    <dbReference type="NCBI Taxonomy" id="412755"/>
    <lineage>
        <taxon>unclassified sequences</taxon>
        <taxon>metagenomes</taxon>
        <taxon>ecological metagenomes</taxon>
    </lineage>
</organism>
<protein>
    <submittedName>
        <fullName evidence="1">Uncharacterized protein</fullName>
    </submittedName>
</protein>
<gene>
    <name evidence="1" type="ORF">LCGC14_1309340</name>
</gene>
<comment type="caution">
    <text evidence="1">The sequence shown here is derived from an EMBL/GenBank/DDBJ whole genome shotgun (WGS) entry which is preliminary data.</text>
</comment>
<name>A0A0F9KMW7_9ZZZZ</name>
<accession>A0A0F9KMW7</accession>
<sequence>MPLTKAEAVQITTAIQKLHAFNIAGHGHMVARDHVVDLIDLYTEETIDAINSGKTTIKYTDASPK</sequence>
<proteinExistence type="predicted"/>
<dbReference type="EMBL" id="LAZR01007712">
    <property type="protein sequence ID" value="KKM83449.1"/>
    <property type="molecule type" value="Genomic_DNA"/>
</dbReference>
<evidence type="ECO:0000313" key="1">
    <source>
        <dbReference type="EMBL" id="KKM83449.1"/>
    </source>
</evidence>